<evidence type="ECO:0000313" key="2">
    <source>
        <dbReference type="Proteomes" id="UP001148629"/>
    </source>
</evidence>
<reference evidence="1" key="1">
    <citation type="submission" date="2022-08" db="EMBL/GenBank/DDBJ databases">
        <title>Genome Sequence of Fusarium decemcellulare.</title>
        <authorList>
            <person name="Buettner E."/>
        </authorList>
    </citation>
    <scope>NUCLEOTIDE SEQUENCE</scope>
    <source>
        <strain evidence="1">Babe19</strain>
    </source>
</reference>
<comment type="caution">
    <text evidence="1">The sequence shown here is derived from an EMBL/GenBank/DDBJ whole genome shotgun (WGS) entry which is preliminary data.</text>
</comment>
<proteinExistence type="predicted"/>
<gene>
    <name evidence="1" type="ORF">NM208_g2890</name>
</gene>
<protein>
    <submittedName>
        <fullName evidence="1">Uncharacterized protein</fullName>
    </submittedName>
</protein>
<evidence type="ECO:0000313" key="1">
    <source>
        <dbReference type="EMBL" id="KAJ3544758.1"/>
    </source>
</evidence>
<dbReference type="Proteomes" id="UP001148629">
    <property type="component" value="Unassembled WGS sequence"/>
</dbReference>
<sequence>MGRKAIQIRPHNLNERELGQYLEELVGHPVPCTLSLPPIYFVVTSDENLDKLKEKYGDKADITSNDVEE</sequence>
<accession>A0ACC1SR70</accession>
<keyword evidence="2" id="KW-1185">Reference proteome</keyword>
<organism evidence="1 2">
    <name type="scientific">Fusarium decemcellulare</name>
    <dbReference type="NCBI Taxonomy" id="57161"/>
    <lineage>
        <taxon>Eukaryota</taxon>
        <taxon>Fungi</taxon>
        <taxon>Dikarya</taxon>
        <taxon>Ascomycota</taxon>
        <taxon>Pezizomycotina</taxon>
        <taxon>Sordariomycetes</taxon>
        <taxon>Hypocreomycetidae</taxon>
        <taxon>Hypocreales</taxon>
        <taxon>Nectriaceae</taxon>
        <taxon>Fusarium</taxon>
        <taxon>Fusarium decemcellulare species complex</taxon>
    </lineage>
</organism>
<dbReference type="EMBL" id="JANRMS010000181">
    <property type="protein sequence ID" value="KAJ3544758.1"/>
    <property type="molecule type" value="Genomic_DNA"/>
</dbReference>
<name>A0ACC1SR70_9HYPO</name>